<evidence type="ECO:0000256" key="16">
    <source>
        <dbReference type="RuleBase" id="RU364109"/>
    </source>
</evidence>
<dbReference type="RefSeq" id="XP_003677583.1">
    <property type="nucleotide sequence ID" value="XM_003677535.1"/>
</dbReference>
<feature type="compositionally biased region" description="Basic and acidic residues" evidence="17">
    <location>
        <begin position="1"/>
        <end position="26"/>
    </location>
</feature>
<dbReference type="Pfam" id="PF08771">
    <property type="entry name" value="FRB_dom"/>
    <property type="match status" value="1"/>
</dbReference>
<dbReference type="GO" id="GO:0031931">
    <property type="term" value="C:TORC1 complex"/>
    <property type="evidence" value="ECO:0007669"/>
    <property type="project" value="EnsemblFungi"/>
</dbReference>
<dbReference type="SMART" id="SM01343">
    <property type="entry name" value="FATC"/>
    <property type="match status" value="1"/>
</dbReference>
<organism evidence="21 22">
    <name type="scientific">Naumovozyma castellii</name>
    <name type="common">Yeast</name>
    <name type="synonym">Saccharomyces castellii</name>
    <dbReference type="NCBI Taxonomy" id="27288"/>
    <lineage>
        <taxon>Eukaryota</taxon>
        <taxon>Fungi</taxon>
        <taxon>Dikarya</taxon>
        <taxon>Ascomycota</taxon>
        <taxon>Saccharomycotina</taxon>
        <taxon>Saccharomycetes</taxon>
        <taxon>Saccharomycetales</taxon>
        <taxon>Saccharomycetaceae</taxon>
        <taxon>Naumovozyma</taxon>
    </lineage>
</organism>
<dbReference type="InterPro" id="IPR016024">
    <property type="entry name" value="ARM-type_fold"/>
</dbReference>
<keyword evidence="3" id="KW-1003">Cell membrane</keyword>
<evidence type="ECO:0000256" key="12">
    <source>
        <dbReference type="ARBA" id="ARBA00023306"/>
    </source>
</evidence>
<reference key="2">
    <citation type="submission" date="2011-08" db="EMBL/GenBank/DDBJ databases">
        <title>Genome sequence of Naumovozyma castellii.</title>
        <authorList>
            <person name="Gordon J.L."/>
            <person name="Armisen D."/>
            <person name="Proux-Wera E."/>
            <person name="OhEigeartaigh S.S."/>
            <person name="Byrne K.P."/>
            <person name="Wolfe K.H."/>
        </authorList>
    </citation>
    <scope>NUCLEOTIDE SEQUENCE</scope>
    <source>
        <strain>Type strain:CBS 4309</strain>
    </source>
</reference>
<keyword evidence="9 16" id="KW-0418">Kinase</keyword>
<evidence type="ECO:0000256" key="15">
    <source>
        <dbReference type="ARBA" id="ARBA00048679"/>
    </source>
</evidence>
<dbReference type="Pfam" id="PF11865">
    <property type="entry name" value="mTOR_dom"/>
    <property type="match status" value="1"/>
</dbReference>
<dbReference type="CDD" id="cd05169">
    <property type="entry name" value="PIKKc_TOR"/>
    <property type="match status" value="1"/>
</dbReference>
<evidence type="ECO:0000256" key="7">
    <source>
        <dbReference type="ARBA" id="ARBA00022737"/>
    </source>
</evidence>
<dbReference type="InterPro" id="IPR011989">
    <property type="entry name" value="ARM-like"/>
</dbReference>
<gene>
    <name evidence="21" type="primary">NCAS0G03440</name>
    <name evidence="21" type="ordered locus">NCAS_0G03440</name>
</gene>
<keyword evidence="6 16" id="KW-0808">Transferase</keyword>
<dbReference type="Proteomes" id="UP000001640">
    <property type="component" value="Chromosome 7"/>
</dbReference>
<dbReference type="InterPro" id="IPR026683">
    <property type="entry name" value="TOR_cat"/>
</dbReference>
<dbReference type="Pfam" id="PF02259">
    <property type="entry name" value="FAT"/>
    <property type="match status" value="1"/>
</dbReference>
<evidence type="ECO:0000256" key="10">
    <source>
        <dbReference type="ARBA" id="ARBA00022840"/>
    </source>
</evidence>
<sequence>MLSLRKRVEAKSQERKKLSSKSHSENDLSSQSATAVTVGTDPRRVALQSGTDANGFSENDYTVNALDTSLSQFTLIFEKIKSPISQERLAAANELNTSLTSLTREVSVEEFQRFSNSLNNKIFELIHSSDPNEKIGGILAVDTLINFYSHTEELPNQTSRLANYLRVLIPSSDIDVMRLAANTIGKLAIPGGTLTSDFIDSEVKIALEWLTTSPDNIASSSKQEYSKHAALLLISALADNSPYLLYPYVNSILDNIWRALRDTKLVIRMDAALILGKCLTIIQNRDPSLTKQWFLKLFKGCARGLNLNTNEAIHATLLVYRELLTLKGSYLNGKFSEIYRSTIKYKDHKYDVIRKEVYAILPLLASFNTELFTKSYLDQVMVHYLGILKNTNSSAANTADKPAILVSIGDISSEVGSSIAPYVIPILDNVRDGLQTKYKHRKAFERELFYCIGKLTIAMGPALAKHINKGLLDQILSCSLSDYMQNTLLIIIERIPALEPTINLRLLDLLCMYLSGEKYSHPGSPTSLKPLSMEKARLWRNKVVMVKTGEINDDVKDAQLLSQALKMLQNINYKYSLTEFVRLITISYIEHENFHVRKLAALTSCDIFAKDTICKQTSFHALNSVSEVLSKLLTVAITDPIPDIRLEILQHLVPAFNSQLGQPDNLRLLFMAANDEMFAIEIEAVQIIGRLTTINPAYVVPSLRKTLLELLTQLKYSTMPRKKEESATMLYTLIHFGKDVTKPYIEPILDILLPKANDTSSAVASTALKAIGELAAVSGEDIKKYLPDLMPLIITTFQDQSNSFKRSAALKALGQLAVSAGYVIDPLLDYPELLGVLLNILKSESSQNIRRETVHLLGTLGALDPYKHREVEVASNSQNSVEQNAPPIDIALLMQGMSPSNEEYYPTVVINTLLKILHDPSLSSHHTAVIQAIMNIFQSLGLRCVSFLKQIVPGIISVMRSCTPSLLEFYFQQLGLLVSIVKQHIKPHVDEIYEVIKDFFPIIKLQITIISLIEAMSKSIDSEFKKFVPVTLTFFLPVLENDKSNKKIVSIRILKSLVAFGSNLEDFTHLIIPTVVRISEYSPGNLGKIAVIALGKLAKNINLSEMSSRIIQTLIRLLNRGEADLTRTTMNTVCLFLLQLGSDFIVFIPVLNKTLMKNHIQHSIYDQLVNKLLNNEGLPTNIVFDKDFDVPSKPINDVETALKKLPVNQTLLKNTWDCSQQRTKEDWQEWIRRLSIQLLRESPSPALRACSNLVGIYYPLAKDLFNASFSSCWSELYSQYQEDLIQSLCTALRSPQNPPEIFQILLNLVEFMEHDDKPLPIPVETLGKYAQKCHAFAKALHYKELEFLQEPSTSTIEALISINNQLHQTDAAIGILKHAQQHHDLQLKETWYEKLQRWDDALEAYTEREKAGEDTIEVTMGKMRSLHALGEWVQLSELAEEKWEISKPNVQKLMAPLAAGAAWGLGQWDKIELYTNVMKVQSPDKEFFDAILCLHRNNFKKGEEHIFSARDLLVTELSALVNESYNRAYNVVVRTQIISELEEIIGYKKLPQHSEKRILMREMWNKRLLGCQKNVDVWQRVLRVRSLVVEPKQDVQIWIKFANLCRKSGRLGLAKKALTSLFEDGGNPNHPNIAKALPPVVYAQLKYIWATGSQSEALQQLIKFTSRMAHDLGLDPRNMISQSSPQNSKIAPEDVKEYTKLLARCFLKQGEWRVVLQPEWRLKNPDAILGSYLLATHFDDTWYKAWHNWALANFEVISMITSGPKGNTTATNMPLNGADQFKNGMIGANTFDTEENNYPATMIHRHVVPAIKGFFHSIALSESSSLQDALRLLTLWFTFGGIPEATQAMHEGFNMIKIGTWLEVLPQLISRIHQPNQIVSRSLLSLLSDLGKAHPQALVYPLTVAIKSESVSRQKAALSIIEKMRMHSPILVDQAELVSTELIRVAVLWHELWYEGLEDASRQFFGEHNTEKMLASLEPLHALLNHGPETIREISFQNAFGRDLKNAYEWVLNYKRTNDTSNLNQAWDIYYNVFRRISKQLPQLQTLELQHVSPKLYATHDLQLALPGTYYPNKRIVKISSFSSVFTVISSKQRPRKLTINGDDGKEYQYILKGHEDIRQDSLVMQLFGLVNTLLQNDAECFRRHLDIQQYPAIPLSPKSGILGWVPNSDTFHVLIKEYREARKIPLNIEHWVILQMAPDFDTLTFLQKIEVFTYALNNTQGQDLYKVLWFKSRSSESWLERRTTYTRSLAVMSMTGYILGLGDRHPSNLMLDRLTGKVIHIDFGDCFEAAILREKFPEKVPFRLTRMLTYAMEVSGIEGSFRITCENVMRVLRDNKESLMAILEAFAFDPLIHWGFDLPTEKIAEQTGIDLPLANPNELLRKNMISAEEAARMEIEQSNAIRNARAMLVLRRITDKLTGNDIGRFKELDVPKQVEKLIQQATSVENLCQHYIGWCPFW</sequence>
<dbReference type="InterPro" id="IPR024585">
    <property type="entry name" value="mTOR_dom"/>
</dbReference>
<accession>G0VHC5</accession>
<keyword evidence="22" id="KW-1185">Reference proteome</keyword>
<dbReference type="Gene3D" id="1.25.10.10">
    <property type="entry name" value="Leucine-rich Repeat Variant"/>
    <property type="match status" value="4"/>
</dbReference>
<dbReference type="InterPro" id="IPR000403">
    <property type="entry name" value="PI3/4_kinase_cat_dom"/>
</dbReference>
<dbReference type="Gene3D" id="1.20.120.150">
    <property type="entry name" value="FKBP12-rapamycin binding domain"/>
    <property type="match status" value="1"/>
</dbReference>
<dbReference type="InterPro" id="IPR003151">
    <property type="entry name" value="PIK-rel_kinase_FAT"/>
</dbReference>
<reference evidence="21 22" key="1">
    <citation type="journal article" date="2011" name="Proc. Natl. Acad. Sci. U.S.A.">
        <title>Evolutionary erosion of yeast sex chromosomes by mating-type switching accidents.</title>
        <authorList>
            <person name="Gordon J.L."/>
            <person name="Armisen D."/>
            <person name="Proux-Wera E."/>
            <person name="Oheigeartaigh S.S."/>
            <person name="Byrne K.P."/>
            <person name="Wolfe K.H."/>
        </authorList>
    </citation>
    <scope>NUCLEOTIDE SEQUENCE [LARGE SCALE GENOMIC DNA]</scope>
    <source>
        <strain evidence="22">ATCC 76901 / BCRC 22586 / CBS 4309 / NBRC 1992 / NRRL Y-12630</strain>
    </source>
</reference>
<keyword evidence="4 16" id="KW-0723">Serine/threonine-protein kinase</keyword>
<dbReference type="OMA" id="MRQHSAK"/>
<dbReference type="InterPro" id="IPR011009">
    <property type="entry name" value="Kinase-like_dom_sf"/>
</dbReference>
<evidence type="ECO:0000256" key="9">
    <source>
        <dbReference type="ARBA" id="ARBA00022777"/>
    </source>
</evidence>
<dbReference type="GO" id="GO:0042254">
    <property type="term" value="P:ribosome biogenesis"/>
    <property type="evidence" value="ECO:0007669"/>
    <property type="project" value="EnsemblFungi"/>
</dbReference>
<dbReference type="GO" id="GO:0044877">
    <property type="term" value="F:protein-containing complex binding"/>
    <property type="evidence" value="ECO:0007669"/>
    <property type="project" value="InterPro"/>
</dbReference>
<evidence type="ECO:0000259" key="19">
    <source>
        <dbReference type="PROSITE" id="PS51189"/>
    </source>
</evidence>
<comment type="catalytic activity">
    <reaction evidence="15">
        <text>L-seryl-[protein] + ATP = O-phospho-L-seryl-[protein] + ADP + H(+)</text>
        <dbReference type="Rhea" id="RHEA:17989"/>
        <dbReference type="Rhea" id="RHEA-COMP:9863"/>
        <dbReference type="Rhea" id="RHEA-COMP:11604"/>
        <dbReference type="ChEBI" id="CHEBI:15378"/>
        <dbReference type="ChEBI" id="CHEBI:29999"/>
        <dbReference type="ChEBI" id="CHEBI:30616"/>
        <dbReference type="ChEBI" id="CHEBI:83421"/>
        <dbReference type="ChEBI" id="CHEBI:456216"/>
        <dbReference type="EC" id="2.7.11.1"/>
    </reaction>
</comment>
<feature type="domain" description="FATC" evidence="20">
    <location>
        <begin position="2427"/>
        <end position="2459"/>
    </location>
</feature>
<dbReference type="InterPro" id="IPR036940">
    <property type="entry name" value="PI3/4_kinase_cat_sf"/>
</dbReference>
<dbReference type="SMART" id="SM01346">
    <property type="entry name" value="DUF3385"/>
    <property type="match status" value="1"/>
</dbReference>
<evidence type="ECO:0000259" key="18">
    <source>
        <dbReference type="PROSITE" id="PS50290"/>
    </source>
</evidence>
<dbReference type="InterPro" id="IPR036738">
    <property type="entry name" value="FRB_sf"/>
</dbReference>
<dbReference type="GO" id="GO:0005886">
    <property type="term" value="C:plasma membrane"/>
    <property type="evidence" value="ECO:0007669"/>
    <property type="project" value="UniProtKB-SubCell"/>
</dbReference>
<dbReference type="Pfam" id="PF02260">
    <property type="entry name" value="FATC"/>
    <property type="match status" value="1"/>
</dbReference>
<dbReference type="PROSITE" id="PS51189">
    <property type="entry name" value="FAT"/>
    <property type="match status" value="1"/>
</dbReference>
<evidence type="ECO:0000256" key="5">
    <source>
        <dbReference type="ARBA" id="ARBA00022554"/>
    </source>
</evidence>
<dbReference type="InterPro" id="IPR018936">
    <property type="entry name" value="PI3/4_kinase_CS"/>
</dbReference>
<dbReference type="PROSITE" id="PS00915">
    <property type="entry name" value="PI3_4_KINASE_1"/>
    <property type="match status" value="1"/>
</dbReference>
<dbReference type="InterPro" id="IPR014009">
    <property type="entry name" value="PIK_FAT"/>
</dbReference>
<dbReference type="FunFam" id="1.20.120.150:FF:000001">
    <property type="entry name" value="Serine/threonine-protein kinase TOR"/>
    <property type="match status" value="1"/>
</dbReference>
<dbReference type="Pfam" id="PF00454">
    <property type="entry name" value="PI3_PI4_kinase"/>
    <property type="match status" value="1"/>
</dbReference>
<dbReference type="SUPFAM" id="SSF48371">
    <property type="entry name" value="ARM repeat"/>
    <property type="match status" value="1"/>
</dbReference>
<dbReference type="InParanoid" id="G0VHC5"/>
<dbReference type="InterPro" id="IPR003152">
    <property type="entry name" value="FATC_dom"/>
</dbReference>
<dbReference type="Pfam" id="PF23593">
    <property type="entry name" value="HEAT_ATR"/>
    <property type="match status" value="1"/>
</dbReference>
<evidence type="ECO:0000256" key="3">
    <source>
        <dbReference type="ARBA" id="ARBA00022475"/>
    </source>
</evidence>
<comment type="similarity">
    <text evidence="2 16">Belongs to the PI3/PI4-kinase family.</text>
</comment>
<dbReference type="GO" id="GO:0045807">
    <property type="term" value="P:positive regulation of endocytosis"/>
    <property type="evidence" value="ECO:0007669"/>
    <property type="project" value="EnsemblFungi"/>
</dbReference>
<keyword evidence="7" id="KW-0677">Repeat</keyword>
<dbReference type="GO" id="GO:0038202">
    <property type="term" value="P:TORC1 signaling"/>
    <property type="evidence" value="ECO:0007669"/>
    <property type="project" value="TreeGrafter"/>
</dbReference>
<feature type="domain" description="FAT" evidence="19">
    <location>
        <begin position="1325"/>
        <end position="1908"/>
    </location>
</feature>
<name>G0VHC5_NAUCA</name>
<dbReference type="OrthoDB" id="381190at2759"/>
<dbReference type="FunCoup" id="G0VHC5">
    <property type="interactions" value="1085"/>
</dbReference>
<comment type="catalytic activity">
    <reaction evidence="14 16">
        <text>L-threonyl-[protein] + ATP = O-phospho-L-threonyl-[protein] + ADP + H(+)</text>
        <dbReference type="Rhea" id="RHEA:46608"/>
        <dbReference type="Rhea" id="RHEA-COMP:11060"/>
        <dbReference type="Rhea" id="RHEA-COMP:11605"/>
        <dbReference type="ChEBI" id="CHEBI:15378"/>
        <dbReference type="ChEBI" id="CHEBI:30013"/>
        <dbReference type="ChEBI" id="CHEBI:30616"/>
        <dbReference type="ChEBI" id="CHEBI:61977"/>
        <dbReference type="ChEBI" id="CHEBI:456216"/>
        <dbReference type="EC" id="2.7.11.1"/>
    </reaction>
</comment>
<dbReference type="InterPro" id="IPR009076">
    <property type="entry name" value="FRB_dom"/>
</dbReference>
<keyword evidence="10 16" id="KW-0067">ATP-binding</keyword>
<evidence type="ECO:0000256" key="1">
    <source>
        <dbReference type="ARBA" id="ARBA00004413"/>
    </source>
</evidence>
<evidence type="ECO:0000313" key="21">
    <source>
        <dbReference type="EMBL" id="CCC71231.1"/>
    </source>
</evidence>
<dbReference type="GO" id="GO:0106310">
    <property type="term" value="F:protein serine kinase activity"/>
    <property type="evidence" value="ECO:0007669"/>
    <property type="project" value="RHEA"/>
</dbReference>
<feature type="domain" description="PI3K/PI4K catalytic" evidence="18">
    <location>
        <begin position="2082"/>
        <end position="2397"/>
    </location>
</feature>
<dbReference type="InterPro" id="IPR057564">
    <property type="entry name" value="HEAT_ATR"/>
</dbReference>
<evidence type="ECO:0000256" key="6">
    <source>
        <dbReference type="ARBA" id="ARBA00022679"/>
    </source>
</evidence>
<dbReference type="GO" id="GO:0005524">
    <property type="term" value="F:ATP binding"/>
    <property type="evidence" value="ECO:0007669"/>
    <property type="project" value="UniProtKB-KW"/>
</dbReference>
<dbReference type="PROSITE" id="PS51190">
    <property type="entry name" value="FATC"/>
    <property type="match status" value="1"/>
</dbReference>
<dbReference type="GO" id="GO:0035025">
    <property type="term" value="P:positive regulation of Rho protein signal transduction"/>
    <property type="evidence" value="ECO:0007669"/>
    <property type="project" value="EnsemblFungi"/>
</dbReference>
<evidence type="ECO:0000256" key="11">
    <source>
        <dbReference type="ARBA" id="ARBA00023136"/>
    </source>
</evidence>
<dbReference type="GO" id="GO:0006995">
    <property type="term" value="P:cellular response to nitrogen starvation"/>
    <property type="evidence" value="ECO:0007669"/>
    <property type="project" value="EnsemblFungi"/>
</dbReference>
<dbReference type="GO" id="GO:0005634">
    <property type="term" value="C:nucleus"/>
    <property type="evidence" value="ECO:0007669"/>
    <property type="project" value="TreeGrafter"/>
</dbReference>
<dbReference type="KEGG" id="ncs:NCAS_0G03440"/>
<dbReference type="GO" id="GO:0000329">
    <property type="term" value="C:fungal-type vacuole membrane"/>
    <property type="evidence" value="ECO:0007669"/>
    <property type="project" value="EnsemblFungi"/>
</dbReference>
<feature type="compositionally biased region" description="Polar residues" evidence="17">
    <location>
        <begin position="27"/>
        <end position="37"/>
    </location>
</feature>
<dbReference type="Gene3D" id="1.10.1070.11">
    <property type="entry name" value="Phosphatidylinositol 3-/4-kinase, catalytic domain"/>
    <property type="match status" value="1"/>
</dbReference>
<dbReference type="GO" id="GO:0016242">
    <property type="term" value="P:negative regulation of macroautophagy"/>
    <property type="evidence" value="ECO:0007669"/>
    <property type="project" value="TreeGrafter"/>
</dbReference>
<dbReference type="FunFam" id="3.30.1010.10:FF:000006">
    <property type="entry name" value="Serine/threonine-protein kinase TOR"/>
    <property type="match status" value="1"/>
</dbReference>
<keyword evidence="11" id="KW-0472">Membrane</keyword>
<keyword evidence="5" id="KW-0926">Vacuole</keyword>
<dbReference type="PANTHER" id="PTHR11139">
    <property type="entry name" value="ATAXIA TELANGIECTASIA MUTATED ATM -RELATED"/>
    <property type="match status" value="1"/>
</dbReference>
<evidence type="ECO:0000256" key="14">
    <source>
        <dbReference type="ARBA" id="ARBA00047899"/>
    </source>
</evidence>
<dbReference type="SMART" id="SM01345">
    <property type="entry name" value="Rapamycin_bind"/>
    <property type="match status" value="1"/>
</dbReference>
<dbReference type="GO" id="GO:0030950">
    <property type="term" value="P:establishment or maintenance of actin cytoskeleton polarity"/>
    <property type="evidence" value="ECO:0007669"/>
    <property type="project" value="EnsemblFungi"/>
</dbReference>
<dbReference type="HOGENOM" id="CLU_000178_7_1_1"/>
<dbReference type="PROSITE" id="PS50290">
    <property type="entry name" value="PI3_4_KINASE_3"/>
    <property type="match status" value="1"/>
</dbReference>
<keyword evidence="12" id="KW-0131">Cell cycle</keyword>
<evidence type="ECO:0000313" key="22">
    <source>
        <dbReference type="Proteomes" id="UP000001640"/>
    </source>
</evidence>
<dbReference type="SUPFAM" id="SSF56112">
    <property type="entry name" value="Protein kinase-like (PK-like)"/>
    <property type="match status" value="1"/>
</dbReference>
<evidence type="ECO:0000256" key="8">
    <source>
        <dbReference type="ARBA" id="ARBA00022741"/>
    </source>
</evidence>
<evidence type="ECO:0000256" key="17">
    <source>
        <dbReference type="SAM" id="MobiDB-lite"/>
    </source>
</evidence>
<dbReference type="GO" id="GO:1905356">
    <property type="term" value="P:regulation of snRNA pseudouridine synthesis"/>
    <property type="evidence" value="ECO:0007669"/>
    <property type="project" value="EnsemblFungi"/>
</dbReference>
<dbReference type="GeneID" id="96904896"/>
<dbReference type="PROSITE" id="PS00916">
    <property type="entry name" value="PI3_4_KINASE_2"/>
    <property type="match status" value="1"/>
</dbReference>
<evidence type="ECO:0000259" key="20">
    <source>
        <dbReference type="PROSITE" id="PS51190"/>
    </source>
</evidence>
<dbReference type="EC" id="2.7.11.1" evidence="16"/>
<keyword evidence="8 16" id="KW-0547">Nucleotide-binding</keyword>
<dbReference type="eggNOG" id="KOG0891">
    <property type="taxonomic scope" value="Eukaryota"/>
</dbReference>
<dbReference type="FunFam" id="1.25.10.10:FF:000371">
    <property type="entry name" value="Serine/threonine-protein kinase TOR"/>
    <property type="match status" value="1"/>
</dbReference>
<dbReference type="FunFam" id="1.10.1070.11:FF:000020">
    <property type="entry name" value="Serine/threonine-protein kinase TOR"/>
    <property type="match status" value="1"/>
</dbReference>
<comment type="subcellular location">
    <subcellularLocation>
        <location evidence="1">Cell membrane</location>
        <topology evidence="1">Peripheral membrane protein</topology>
        <orientation evidence="1">Cytoplasmic side</orientation>
    </subcellularLocation>
    <subcellularLocation>
        <location evidence="13">Vacuole membrane</location>
        <topology evidence="13">Peripheral membrane protein</topology>
        <orientation evidence="13">Cytoplasmic side</orientation>
    </subcellularLocation>
</comment>
<evidence type="ECO:0000256" key="13">
    <source>
        <dbReference type="ARBA" id="ARBA00029427"/>
    </source>
</evidence>
<dbReference type="EMBL" id="HE576758">
    <property type="protein sequence ID" value="CCC71231.1"/>
    <property type="molecule type" value="Genomic_DNA"/>
</dbReference>
<dbReference type="SMART" id="SM00146">
    <property type="entry name" value="PI3Kc"/>
    <property type="match status" value="1"/>
</dbReference>
<dbReference type="SUPFAM" id="SSF47212">
    <property type="entry name" value="FKBP12-rapamycin-binding domain of FKBP-rapamycin-associated protein (FRAP)"/>
    <property type="match status" value="1"/>
</dbReference>
<evidence type="ECO:0000256" key="2">
    <source>
        <dbReference type="ARBA" id="ARBA00011031"/>
    </source>
</evidence>
<dbReference type="GO" id="GO:0031932">
    <property type="term" value="C:TORC2 complex"/>
    <property type="evidence" value="ECO:0007669"/>
    <property type="project" value="EnsemblFungi"/>
</dbReference>
<feature type="region of interest" description="Disordered" evidence="17">
    <location>
        <begin position="1"/>
        <end position="41"/>
    </location>
</feature>
<evidence type="ECO:0000256" key="4">
    <source>
        <dbReference type="ARBA" id="ARBA00022527"/>
    </source>
</evidence>
<dbReference type="GO" id="GO:0004674">
    <property type="term" value="F:protein serine/threonine kinase activity"/>
    <property type="evidence" value="ECO:0007669"/>
    <property type="project" value="UniProtKB-KW"/>
</dbReference>
<dbReference type="PANTHER" id="PTHR11139:SF9">
    <property type="entry name" value="SERINE_THREONINE-PROTEIN KINASE MTOR"/>
    <property type="match status" value="1"/>
</dbReference>
<proteinExistence type="inferred from homology"/>
<protein>
    <recommendedName>
        <fullName evidence="16">Serine/threonine-protein kinase TOR</fullName>
        <ecNumber evidence="16">2.7.11.1</ecNumber>
    </recommendedName>
</protein>
<dbReference type="STRING" id="1064592.G0VHC5"/>
<dbReference type="FunFam" id="1.25.10.10:FF:000601">
    <property type="entry name" value="Serine/threonine-protein kinase TOR"/>
    <property type="match status" value="1"/>
</dbReference>
<dbReference type="InterPro" id="IPR050517">
    <property type="entry name" value="DDR_Repair_Kinase"/>
</dbReference>